<evidence type="ECO:0000313" key="7">
    <source>
        <dbReference type="EMBL" id="TDT81957.1"/>
    </source>
</evidence>
<dbReference type="GO" id="GO:0042276">
    <property type="term" value="P:error-prone translesion synthesis"/>
    <property type="evidence" value="ECO:0007669"/>
    <property type="project" value="TreeGrafter"/>
</dbReference>
<dbReference type="GO" id="GO:0003887">
    <property type="term" value="F:DNA-directed DNA polymerase activity"/>
    <property type="evidence" value="ECO:0007669"/>
    <property type="project" value="TreeGrafter"/>
</dbReference>
<evidence type="ECO:0000256" key="2">
    <source>
        <dbReference type="ARBA" id="ARBA00022763"/>
    </source>
</evidence>
<comment type="similarity">
    <text evidence="1">Belongs to the DNA polymerase type-Y family.</text>
</comment>
<gene>
    <name evidence="7" type="ORF">EDC59_1198</name>
</gene>
<dbReference type="PANTHER" id="PTHR11076:SF34">
    <property type="entry name" value="PROTEIN UMUC"/>
    <property type="match status" value="1"/>
</dbReference>
<evidence type="ECO:0000256" key="3">
    <source>
        <dbReference type="ARBA" id="ARBA00023199"/>
    </source>
</evidence>
<name>A0AA94PJM9_9BACT</name>
<dbReference type="GO" id="GO:0006281">
    <property type="term" value="P:DNA repair"/>
    <property type="evidence" value="ECO:0007669"/>
    <property type="project" value="UniProtKB-KW"/>
</dbReference>
<protein>
    <submittedName>
        <fullName evidence="7">DNA polymerase V</fullName>
    </submittedName>
</protein>
<dbReference type="EMBL" id="SOBK01000019">
    <property type="protein sequence ID" value="TDT81957.1"/>
    <property type="molecule type" value="Genomic_DNA"/>
</dbReference>
<sequence>MTRQYALIDCNNFYASCERAFRPELVGRPVVVLSNNDGCVIARSAEAKELGIEMGTPYFKCRAMLERRGVAVFSSNYALYGDLSARVMQVLTRFCPSVEVYSIDEAFCDLTGVPGGAEAYSRRLRATVLAWTGIPVSVGIGRTKTLAKLANRFAKKQPRSRGVFDLAASPDPDRVLRWTDIGDVWGIGPKHAKRLRAMGVANALQFRELDRDWVQKKMTVTGLHTLLELRGLPCIGFSAGPQDKKTIVSSRSFGHPVTLREDMLEAVSQYTTRAAEKLRRQRSVTSSIMVFLQTNSFRLGQPQYSNALSVPLVVATAHTPTLIRAARAGMERIFRDGYQYKKCGVMLAGLEPEQGRWLNLLALPPAHRPSDEPLMRTVDALNNRWGRDTVSFAASGIKRGWRMKREMRSPRYTTVWDELLTVQAR</sequence>
<keyword evidence="4" id="KW-0234">DNA repair</keyword>
<evidence type="ECO:0000256" key="1">
    <source>
        <dbReference type="ARBA" id="ARBA00010945"/>
    </source>
</evidence>
<evidence type="ECO:0000313" key="8">
    <source>
        <dbReference type="Proteomes" id="UP000295506"/>
    </source>
</evidence>
<dbReference type="GO" id="GO:0003684">
    <property type="term" value="F:damaged DNA binding"/>
    <property type="evidence" value="ECO:0007669"/>
    <property type="project" value="InterPro"/>
</dbReference>
<dbReference type="InterPro" id="IPR001126">
    <property type="entry name" value="UmuC"/>
</dbReference>
<accession>A0AA94PJM9</accession>
<dbReference type="InterPro" id="IPR025188">
    <property type="entry name" value="DUF4113"/>
</dbReference>
<keyword evidence="2" id="KW-0227">DNA damage</keyword>
<dbReference type="Pfam" id="PF11799">
    <property type="entry name" value="IMS_C"/>
    <property type="match status" value="1"/>
</dbReference>
<dbReference type="Pfam" id="PF13438">
    <property type="entry name" value="DUF4113"/>
    <property type="match status" value="1"/>
</dbReference>
<comment type="caution">
    <text evidence="7">The sequence shown here is derived from an EMBL/GenBank/DDBJ whole genome shotgun (WGS) entry which is preliminary data.</text>
</comment>
<feature type="domain" description="UmuC" evidence="6">
    <location>
        <begin position="5"/>
        <end position="188"/>
    </location>
</feature>
<dbReference type="PROSITE" id="PS50173">
    <property type="entry name" value="UMUC"/>
    <property type="match status" value="1"/>
</dbReference>
<dbReference type="Gene3D" id="3.40.1170.60">
    <property type="match status" value="1"/>
</dbReference>
<dbReference type="CDD" id="cd01700">
    <property type="entry name" value="PolY_Pol_V_umuC"/>
    <property type="match status" value="1"/>
</dbReference>
<dbReference type="GO" id="GO:0009432">
    <property type="term" value="P:SOS response"/>
    <property type="evidence" value="ECO:0007669"/>
    <property type="project" value="UniProtKB-KW"/>
</dbReference>
<dbReference type="Pfam" id="PF00817">
    <property type="entry name" value="IMS"/>
    <property type="match status" value="1"/>
</dbReference>
<dbReference type="InterPro" id="IPR036775">
    <property type="entry name" value="DNA_pol_Y-fam_lit_finger_sf"/>
</dbReference>
<evidence type="ECO:0000256" key="5">
    <source>
        <dbReference type="ARBA" id="ARBA00023236"/>
    </source>
</evidence>
<dbReference type="GO" id="GO:0005829">
    <property type="term" value="C:cytosol"/>
    <property type="evidence" value="ECO:0007669"/>
    <property type="project" value="TreeGrafter"/>
</dbReference>
<dbReference type="NCBIfam" id="NF002955">
    <property type="entry name" value="PRK03609.1"/>
    <property type="match status" value="1"/>
</dbReference>
<keyword evidence="3" id="KW-0741">SOS mutagenesis</keyword>
<dbReference type="PANTHER" id="PTHR11076">
    <property type="entry name" value="DNA REPAIR POLYMERASE UMUC / TRANSFERASE FAMILY MEMBER"/>
    <property type="match status" value="1"/>
</dbReference>
<dbReference type="SUPFAM" id="SSF56672">
    <property type="entry name" value="DNA/RNA polymerases"/>
    <property type="match status" value="1"/>
</dbReference>
<dbReference type="InterPro" id="IPR050116">
    <property type="entry name" value="DNA_polymerase-Y"/>
</dbReference>
<organism evidence="7 8">
    <name type="scientific">Pseudodesulfovibrio indicus</name>
    <dbReference type="NCBI Taxonomy" id="1716143"/>
    <lineage>
        <taxon>Bacteria</taxon>
        <taxon>Pseudomonadati</taxon>
        <taxon>Thermodesulfobacteriota</taxon>
        <taxon>Desulfovibrionia</taxon>
        <taxon>Desulfovibrionales</taxon>
        <taxon>Desulfovibrionaceae</taxon>
    </lineage>
</organism>
<proteinExistence type="inferred from homology"/>
<dbReference type="Gene3D" id="1.10.150.20">
    <property type="entry name" value="5' to 3' exonuclease, C-terminal subdomain"/>
    <property type="match status" value="1"/>
</dbReference>
<dbReference type="InterPro" id="IPR043128">
    <property type="entry name" value="Rev_trsase/Diguanyl_cyclase"/>
</dbReference>
<dbReference type="RefSeq" id="WP_133987475.1">
    <property type="nucleotide sequence ID" value="NZ_SOBK01000019.1"/>
</dbReference>
<keyword evidence="5" id="KW-0742">SOS response</keyword>
<dbReference type="InterPro" id="IPR043502">
    <property type="entry name" value="DNA/RNA_pol_sf"/>
</dbReference>
<evidence type="ECO:0000259" key="6">
    <source>
        <dbReference type="PROSITE" id="PS50173"/>
    </source>
</evidence>
<evidence type="ECO:0000256" key="4">
    <source>
        <dbReference type="ARBA" id="ARBA00023204"/>
    </source>
</evidence>
<dbReference type="InterPro" id="IPR017961">
    <property type="entry name" value="DNA_pol_Y-fam_little_finger"/>
</dbReference>
<dbReference type="Gene3D" id="3.30.70.270">
    <property type="match status" value="1"/>
</dbReference>
<dbReference type="Gene3D" id="3.30.1490.100">
    <property type="entry name" value="DNA polymerase, Y-family, little finger domain"/>
    <property type="match status" value="1"/>
</dbReference>
<dbReference type="Proteomes" id="UP000295506">
    <property type="component" value="Unassembled WGS sequence"/>
</dbReference>
<dbReference type="AlphaFoldDB" id="A0AA94PJM9"/>
<reference evidence="7 8" key="1">
    <citation type="submission" date="2019-03" db="EMBL/GenBank/DDBJ databases">
        <title>Genomic Encyclopedia of Type Strains, Phase IV (KMG-IV): sequencing the most valuable type-strain genomes for metagenomic binning, comparative biology and taxonomic classification.</title>
        <authorList>
            <person name="Goeker M."/>
        </authorList>
    </citation>
    <scope>NUCLEOTIDE SEQUENCE [LARGE SCALE GENOMIC DNA]</scope>
    <source>
        <strain evidence="7 8">DSM 101483</strain>
    </source>
</reference>